<feature type="chain" id="PRO_5039115538" evidence="2">
    <location>
        <begin position="28"/>
        <end position="411"/>
    </location>
</feature>
<dbReference type="InterPro" id="IPR050490">
    <property type="entry name" value="Bact_solute-bd_prot1"/>
</dbReference>
<organism evidence="3 4">
    <name type="scientific">Haloechinothrix aidingensis</name>
    <dbReference type="NCBI Taxonomy" id="2752311"/>
    <lineage>
        <taxon>Bacteria</taxon>
        <taxon>Bacillati</taxon>
        <taxon>Actinomycetota</taxon>
        <taxon>Actinomycetes</taxon>
        <taxon>Pseudonocardiales</taxon>
        <taxon>Pseudonocardiaceae</taxon>
        <taxon>Haloechinothrix</taxon>
    </lineage>
</organism>
<feature type="region of interest" description="Disordered" evidence="1">
    <location>
        <begin position="389"/>
        <end position="411"/>
    </location>
</feature>
<feature type="signal peptide" evidence="2">
    <location>
        <begin position="1"/>
        <end position="27"/>
    </location>
</feature>
<evidence type="ECO:0000313" key="4">
    <source>
        <dbReference type="Proteomes" id="UP000582974"/>
    </source>
</evidence>
<dbReference type="SUPFAM" id="SSF53850">
    <property type="entry name" value="Periplasmic binding protein-like II"/>
    <property type="match status" value="1"/>
</dbReference>
<dbReference type="RefSeq" id="WP_180893040.1">
    <property type="nucleotide sequence ID" value="NZ_JACCKD010000004.1"/>
</dbReference>
<keyword evidence="4" id="KW-1185">Reference proteome</keyword>
<feature type="compositionally biased region" description="Basic and acidic residues" evidence="1">
    <location>
        <begin position="395"/>
        <end position="411"/>
    </location>
</feature>
<dbReference type="PANTHER" id="PTHR43649">
    <property type="entry name" value="ARABINOSE-BINDING PROTEIN-RELATED"/>
    <property type="match status" value="1"/>
</dbReference>
<dbReference type="Pfam" id="PF01547">
    <property type="entry name" value="SBP_bac_1"/>
    <property type="match status" value="1"/>
</dbReference>
<proteinExistence type="predicted"/>
<dbReference type="Gene3D" id="3.40.190.10">
    <property type="entry name" value="Periplasmic binding protein-like II"/>
    <property type="match status" value="2"/>
</dbReference>
<evidence type="ECO:0000313" key="3">
    <source>
        <dbReference type="EMBL" id="MBA0126193.1"/>
    </source>
</evidence>
<dbReference type="PANTHER" id="PTHR43649:SF30">
    <property type="entry name" value="ABC TRANSPORTER SUBSTRATE-BINDING PROTEIN"/>
    <property type="match status" value="1"/>
</dbReference>
<dbReference type="AlphaFoldDB" id="A0A838AAD6"/>
<keyword evidence="2" id="KW-0732">Signal</keyword>
<reference evidence="3 4" key="1">
    <citation type="submission" date="2020-07" db="EMBL/GenBank/DDBJ databases">
        <title>Genome of Haloechinothrix sp.</title>
        <authorList>
            <person name="Tang S.-K."/>
            <person name="Yang L."/>
            <person name="Zhu W.-Y."/>
        </authorList>
    </citation>
    <scope>NUCLEOTIDE SEQUENCE [LARGE SCALE GENOMIC DNA]</scope>
    <source>
        <strain evidence="3 4">YIM 98757</strain>
    </source>
</reference>
<comment type="caution">
    <text evidence="3">The sequence shown here is derived from an EMBL/GenBank/DDBJ whole genome shotgun (WGS) entry which is preliminary data.</text>
</comment>
<gene>
    <name evidence="3" type="ORF">H0B56_11635</name>
</gene>
<dbReference type="EMBL" id="JACCKD010000004">
    <property type="protein sequence ID" value="MBA0126193.1"/>
    <property type="molecule type" value="Genomic_DNA"/>
</dbReference>
<accession>A0A838AAD6</accession>
<dbReference type="InterPro" id="IPR006059">
    <property type="entry name" value="SBP"/>
</dbReference>
<evidence type="ECO:0000256" key="2">
    <source>
        <dbReference type="SAM" id="SignalP"/>
    </source>
</evidence>
<sequence>MNPSWRSRSRPLRAAALGLGAALALSACGDADDGDTITFIAAEYSSDTEPYWQELIADFEEANPGMSVDLQVVNWDDIDQHVTTLVQNRQQPDVLNLNKFAGFAADGLLRPAEDVVSAEVRDDFLPGFADNSVYEGTQYGLPFIASTRLFFYNTDLFDEAGLDGPPRTWDEVADYAEQISELGAVGYGLPLGPEEAQAEFQMWINGNGGHWTDSDGNWAINSEENVETLEFLAGMVDDGLTQPNPATTNRADMFNAFAQGDVGMLNGAVFLPGVIEDQNPDLNYDIAPIPGNEGHEPSTLGVQDYLMAFDNPGNEEAVNAFLDFVYDTDNYTEFLSTERFLPATDSASEAMTSDAELAPFIEALPEARFFPTTRPEWTEVDGAVKQEIGTAVQDAEPREVLDRLQQRASGE</sequence>
<dbReference type="PROSITE" id="PS51257">
    <property type="entry name" value="PROKAR_LIPOPROTEIN"/>
    <property type="match status" value="1"/>
</dbReference>
<protein>
    <submittedName>
        <fullName evidence="3">Extracellular solute-binding protein</fullName>
    </submittedName>
</protein>
<evidence type="ECO:0000256" key="1">
    <source>
        <dbReference type="SAM" id="MobiDB-lite"/>
    </source>
</evidence>
<dbReference type="Proteomes" id="UP000582974">
    <property type="component" value="Unassembled WGS sequence"/>
</dbReference>
<name>A0A838AAD6_9PSEU</name>